<proteinExistence type="predicted"/>
<dbReference type="STRING" id="710685.MycrhN_0893"/>
<protein>
    <submittedName>
        <fullName evidence="1">Uncharacterized protein</fullName>
    </submittedName>
</protein>
<evidence type="ECO:0000313" key="1">
    <source>
        <dbReference type="EMBL" id="AEV71523.1"/>
    </source>
</evidence>
<keyword evidence="2" id="KW-1185">Reference proteome</keyword>
<sequence length="220" mass="24601">MTVPFEKARDWISKYTDPANIAAKRPYAYPAYDTYESQRNDPRKLSDADLLAPGLLNVPVKIRSYYDLQRVRPQLEAGLANRDLESPLAEVEDPDRIAAMVEPLYAVLDDPQFKPWNVNATTLSKVLHRKRPASLVLHDRWINACYVGPDGPVHPAEKRSWADYMTEVTIAVGSDLRAQGAAFDLLGDATNSSETLSHVRLLDIVAWTSRGAMTSEPAEH</sequence>
<dbReference type="AlphaFoldDB" id="G8RRT2"/>
<dbReference type="eggNOG" id="ENOG5032W4R">
    <property type="taxonomic scope" value="Bacteria"/>
</dbReference>
<organism evidence="1 2">
    <name type="scientific">Mycolicibacterium rhodesiae (strain NBB3)</name>
    <name type="common">Mycobacterium rhodesiae</name>
    <dbReference type="NCBI Taxonomy" id="710685"/>
    <lineage>
        <taxon>Bacteria</taxon>
        <taxon>Bacillati</taxon>
        <taxon>Actinomycetota</taxon>
        <taxon>Actinomycetes</taxon>
        <taxon>Mycobacteriales</taxon>
        <taxon>Mycobacteriaceae</taxon>
        <taxon>Mycolicibacterium</taxon>
    </lineage>
</organism>
<dbReference type="HOGENOM" id="CLU_1219025_0_0_11"/>
<dbReference type="KEGG" id="mrh:MycrhN_0893"/>
<name>G8RRT2_MYCRN</name>
<dbReference type="Pfam" id="PF19827">
    <property type="entry name" value="DUF6308"/>
    <property type="match status" value="1"/>
</dbReference>
<reference evidence="1 2" key="1">
    <citation type="submission" date="2011-12" db="EMBL/GenBank/DDBJ databases">
        <title>Complete sequence of Mycobacterium rhodesiae NBB3.</title>
        <authorList>
            <consortium name="US DOE Joint Genome Institute"/>
            <person name="Lucas S."/>
            <person name="Han J."/>
            <person name="Lapidus A."/>
            <person name="Cheng J.-F."/>
            <person name="Goodwin L."/>
            <person name="Pitluck S."/>
            <person name="Peters L."/>
            <person name="Mikhailova N."/>
            <person name="Gu W."/>
            <person name="Detter J.C."/>
            <person name="Han C."/>
            <person name="Tapia R."/>
            <person name="Land M."/>
            <person name="Hauser L."/>
            <person name="Kyrpides N."/>
            <person name="Ivanova N."/>
            <person name="Pagani I."/>
            <person name="Mattes T."/>
            <person name="Holmes A."/>
            <person name="Rutledge P."/>
            <person name="Paulsen I."/>
            <person name="Coleman N."/>
            <person name="Woyke T."/>
        </authorList>
    </citation>
    <scope>NUCLEOTIDE SEQUENCE [LARGE SCALE GENOMIC DNA]</scope>
    <source>
        <strain evidence="1 2">NBB3</strain>
    </source>
</reference>
<dbReference type="PATRIC" id="fig|710685.3.peg.899"/>
<dbReference type="Proteomes" id="UP000005442">
    <property type="component" value="Chromosome"/>
</dbReference>
<dbReference type="EMBL" id="CP003169">
    <property type="protein sequence ID" value="AEV71523.1"/>
    <property type="molecule type" value="Genomic_DNA"/>
</dbReference>
<accession>G8RRT2</accession>
<evidence type="ECO:0000313" key="2">
    <source>
        <dbReference type="Proteomes" id="UP000005442"/>
    </source>
</evidence>
<gene>
    <name evidence="1" type="ordered locus">MycrhN_0893</name>
</gene>
<dbReference type="InterPro" id="IPR046275">
    <property type="entry name" value="DUF6308"/>
</dbReference>